<keyword evidence="2" id="KW-1185">Reference proteome</keyword>
<evidence type="ECO:0000313" key="1">
    <source>
        <dbReference type="EMBL" id="PTL58581.1"/>
    </source>
</evidence>
<evidence type="ECO:0000313" key="2">
    <source>
        <dbReference type="Proteomes" id="UP000240739"/>
    </source>
</evidence>
<dbReference type="EMBL" id="PYYB01000001">
    <property type="protein sequence ID" value="PTL58581.1"/>
    <property type="molecule type" value="Genomic_DNA"/>
</dbReference>
<organism evidence="1 2">
    <name type="scientific">Paraconexibacter algicola</name>
    <dbReference type="NCBI Taxonomy" id="2133960"/>
    <lineage>
        <taxon>Bacteria</taxon>
        <taxon>Bacillati</taxon>
        <taxon>Actinomycetota</taxon>
        <taxon>Thermoleophilia</taxon>
        <taxon>Solirubrobacterales</taxon>
        <taxon>Paraconexibacteraceae</taxon>
        <taxon>Paraconexibacter</taxon>
    </lineage>
</organism>
<dbReference type="AlphaFoldDB" id="A0A2T4UH52"/>
<dbReference type="Proteomes" id="UP000240739">
    <property type="component" value="Unassembled WGS sequence"/>
</dbReference>
<sequence length="115" mass="12215">MRVGIGQVRDASRAGGLQGDEHIEVLGWVNRQRMAAGRDPIDALPRGRPCDPGGCPVSLGVGAGPIGPELDHQGRRLPAAVRQFLAAFDLGLLPEYEQDAGQPWDPAPSQARSRS</sequence>
<comment type="caution">
    <text evidence="1">The sequence shown here is derived from an EMBL/GenBank/DDBJ whole genome shotgun (WGS) entry which is preliminary data.</text>
</comment>
<proteinExistence type="predicted"/>
<gene>
    <name evidence="1" type="ORF">C7Y72_02350</name>
</gene>
<accession>A0A2T4UH52</accession>
<reference evidence="1 2" key="1">
    <citation type="submission" date="2018-03" db="EMBL/GenBank/DDBJ databases">
        <title>Aquarubrobacter algicola gen. nov., sp. nov., a novel actinobacterium isolated from shallow eutrophic lake during the end of cyanobacterial harmful algal blooms.</title>
        <authorList>
            <person name="Chun S.J."/>
        </authorList>
    </citation>
    <scope>NUCLEOTIDE SEQUENCE [LARGE SCALE GENOMIC DNA]</scope>
    <source>
        <strain evidence="1 2">Seoho-28</strain>
    </source>
</reference>
<name>A0A2T4UH52_9ACTN</name>
<protein>
    <submittedName>
        <fullName evidence="1">Uncharacterized protein</fullName>
    </submittedName>
</protein>